<dbReference type="Proteomes" id="UP001189429">
    <property type="component" value="Unassembled WGS sequence"/>
</dbReference>
<keyword evidence="1" id="KW-0732">Signal</keyword>
<organism evidence="6 7">
    <name type="scientific">Prorocentrum cordatum</name>
    <dbReference type="NCBI Taxonomy" id="2364126"/>
    <lineage>
        <taxon>Eukaryota</taxon>
        <taxon>Sar</taxon>
        <taxon>Alveolata</taxon>
        <taxon>Dinophyceae</taxon>
        <taxon>Prorocentrales</taxon>
        <taxon>Prorocentraceae</taxon>
        <taxon>Prorocentrum</taxon>
    </lineage>
</organism>
<name>A0ABN9XD79_9DINO</name>
<keyword evidence="3" id="KW-1015">Disulfide bond</keyword>
<evidence type="ECO:0000256" key="1">
    <source>
        <dbReference type="ARBA" id="ARBA00022729"/>
    </source>
</evidence>
<feature type="non-terminal residue" evidence="6">
    <location>
        <position position="124"/>
    </location>
</feature>
<evidence type="ECO:0000313" key="7">
    <source>
        <dbReference type="Proteomes" id="UP001189429"/>
    </source>
</evidence>
<dbReference type="Pfam" id="PF19028">
    <property type="entry name" value="TSP1_spondin"/>
    <property type="match status" value="1"/>
</dbReference>
<dbReference type="InterPro" id="IPR052065">
    <property type="entry name" value="Compl_asym_regulator"/>
</dbReference>
<dbReference type="InterPro" id="IPR036383">
    <property type="entry name" value="TSP1_rpt_sf"/>
</dbReference>
<dbReference type="Gene3D" id="2.20.100.10">
    <property type="entry name" value="Thrombospondin type-1 (TSP1) repeat"/>
    <property type="match status" value="2"/>
</dbReference>
<dbReference type="SUPFAM" id="SSF82895">
    <property type="entry name" value="TSP-1 type 1 repeat"/>
    <property type="match status" value="2"/>
</dbReference>
<evidence type="ECO:0000256" key="2">
    <source>
        <dbReference type="ARBA" id="ARBA00022737"/>
    </source>
</evidence>
<feature type="domain" description="Spondin-like TSP1" evidence="5">
    <location>
        <begin position="2"/>
        <end position="55"/>
    </location>
</feature>
<dbReference type="PROSITE" id="PS50092">
    <property type="entry name" value="TSP1"/>
    <property type="match status" value="2"/>
</dbReference>
<evidence type="ECO:0000313" key="6">
    <source>
        <dbReference type="EMBL" id="CAK0897568.1"/>
    </source>
</evidence>
<keyword evidence="2" id="KW-0677">Repeat</keyword>
<dbReference type="InterPro" id="IPR000884">
    <property type="entry name" value="TSP1_rpt"/>
</dbReference>
<evidence type="ECO:0000259" key="5">
    <source>
        <dbReference type="Pfam" id="PF19028"/>
    </source>
</evidence>
<protein>
    <recommendedName>
        <fullName evidence="5">Spondin-like TSP1 domain-containing protein</fullName>
    </recommendedName>
</protein>
<dbReference type="InterPro" id="IPR044004">
    <property type="entry name" value="TSP1_spondin_dom"/>
</dbReference>
<evidence type="ECO:0000256" key="4">
    <source>
        <dbReference type="ARBA" id="ARBA00023180"/>
    </source>
</evidence>
<proteinExistence type="predicted"/>
<sequence>DCEWGSWSDWSDCSHPCGGGQQGRDRLIATLPKNGGEACPPEDAEETRPCNRHGCQNVTCRDGEWGRWGAWAPCSVSCGGGTTFRSRKVKSMANECGSEPEGKDRETAFCNLQSCDKTADCELT</sequence>
<feature type="non-terminal residue" evidence="6">
    <location>
        <position position="1"/>
    </location>
</feature>
<dbReference type="EMBL" id="CAUYUJ010020353">
    <property type="protein sequence ID" value="CAK0897568.1"/>
    <property type="molecule type" value="Genomic_DNA"/>
</dbReference>
<dbReference type="PANTHER" id="PTHR22906">
    <property type="entry name" value="PROPERDIN"/>
    <property type="match status" value="1"/>
</dbReference>
<accession>A0ABN9XD79</accession>
<reference evidence="6" key="1">
    <citation type="submission" date="2023-10" db="EMBL/GenBank/DDBJ databases">
        <authorList>
            <person name="Chen Y."/>
            <person name="Shah S."/>
            <person name="Dougan E. K."/>
            <person name="Thang M."/>
            <person name="Chan C."/>
        </authorList>
    </citation>
    <scope>NUCLEOTIDE SEQUENCE [LARGE SCALE GENOMIC DNA]</scope>
</reference>
<dbReference type="SMART" id="SM00209">
    <property type="entry name" value="TSP1"/>
    <property type="match status" value="2"/>
</dbReference>
<keyword evidence="4" id="KW-0325">Glycoprotein</keyword>
<dbReference type="PANTHER" id="PTHR22906:SF21">
    <property type="entry name" value="SEMA DOMAIN-CONTAINING PROTEIN"/>
    <property type="match status" value="1"/>
</dbReference>
<dbReference type="Pfam" id="PF00090">
    <property type="entry name" value="TSP_1"/>
    <property type="match status" value="1"/>
</dbReference>
<evidence type="ECO:0000256" key="3">
    <source>
        <dbReference type="ARBA" id="ARBA00023157"/>
    </source>
</evidence>
<gene>
    <name evidence="6" type="ORF">PCOR1329_LOCUS75715</name>
</gene>
<keyword evidence="7" id="KW-1185">Reference proteome</keyword>
<comment type="caution">
    <text evidence="6">The sequence shown here is derived from an EMBL/GenBank/DDBJ whole genome shotgun (WGS) entry which is preliminary data.</text>
</comment>